<proteinExistence type="predicted"/>
<dbReference type="NCBIfam" id="TIGR03954">
    <property type="entry name" value="integ_memb_HG"/>
    <property type="match status" value="1"/>
</dbReference>
<dbReference type="Proteomes" id="UP000275456">
    <property type="component" value="Unassembled WGS sequence"/>
</dbReference>
<dbReference type="RefSeq" id="WP_245989725.1">
    <property type="nucleotide sequence ID" value="NZ_RKHJ01000001.1"/>
</dbReference>
<feature type="domain" description="DUF3817" evidence="7">
    <location>
        <begin position="16"/>
        <end position="102"/>
    </location>
</feature>
<evidence type="ECO:0000256" key="6">
    <source>
        <dbReference type="SAM" id="Phobius"/>
    </source>
</evidence>
<dbReference type="Pfam" id="PF12823">
    <property type="entry name" value="DUF3817"/>
    <property type="match status" value="1"/>
</dbReference>
<evidence type="ECO:0000313" key="9">
    <source>
        <dbReference type="Proteomes" id="UP000275456"/>
    </source>
</evidence>
<feature type="transmembrane region" description="Helical" evidence="6">
    <location>
        <begin position="136"/>
        <end position="156"/>
    </location>
</feature>
<evidence type="ECO:0000256" key="1">
    <source>
        <dbReference type="ARBA" id="ARBA00004651"/>
    </source>
</evidence>
<feature type="transmembrane region" description="Helical" evidence="6">
    <location>
        <begin position="20"/>
        <end position="38"/>
    </location>
</feature>
<evidence type="ECO:0000256" key="5">
    <source>
        <dbReference type="ARBA" id="ARBA00023136"/>
    </source>
</evidence>
<accession>A0A3N2AQT0</accession>
<keyword evidence="9" id="KW-1185">Reference proteome</keyword>
<feature type="transmembrane region" description="Helical" evidence="6">
    <location>
        <begin position="50"/>
        <end position="69"/>
    </location>
</feature>
<keyword evidence="2" id="KW-1003">Cell membrane</keyword>
<comment type="subcellular location">
    <subcellularLocation>
        <location evidence="1">Cell membrane</location>
        <topology evidence="1">Multi-pass membrane protein</topology>
    </subcellularLocation>
</comment>
<evidence type="ECO:0000256" key="4">
    <source>
        <dbReference type="ARBA" id="ARBA00022989"/>
    </source>
</evidence>
<evidence type="ECO:0000313" key="8">
    <source>
        <dbReference type="EMBL" id="ROR65255.1"/>
    </source>
</evidence>
<gene>
    <name evidence="8" type="ORF">EDD26_0621</name>
</gene>
<protein>
    <submittedName>
        <fullName evidence="8">Integral membrane protein</fullName>
    </submittedName>
</protein>
<organism evidence="8 9">
    <name type="scientific">Agrococcus jenensis</name>
    <dbReference type="NCBI Taxonomy" id="46353"/>
    <lineage>
        <taxon>Bacteria</taxon>
        <taxon>Bacillati</taxon>
        <taxon>Actinomycetota</taxon>
        <taxon>Actinomycetes</taxon>
        <taxon>Micrococcales</taxon>
        <taxon>Microbacteriaceae</taxon>
        <taxon>Agrococcus</taxon>
    </lineage>
</organism>
<evidence type="ECO:0000256" key="2">
    <source>
        <dbReference type="ARBA" id="ARBA00022475"/>
    </source>
</evidence>
<keyword evidence="5 6" id="KW-0472">Membrane</keyword>
<dbReference type="PANTHER" id="PTHR40077">
    <property type="entry name" value="MEMBRANE PROTEIN-RELATED"/>
    <property type="match status" value="1"/>
</dbReference>
<evidence type="ECO:0000259" key="7">
    <source>
        <dbReference type="Pfam" id="PF12823"/>
    </source>
</evidence>
<dbReference type="InterPro" id="IPR023845">
    <property type="entry name" value="DUF3817_TM"/>
</dbReference>
<dbReference type="AlphaFoldDB" id="A0A3N2AQT0"/>
<evidence type="ECO:0000256" key="3">
    <source>
        <dbReference type="ARBA" id="ARBA00022692"/>
    </source>
</evidence>
<dbReference type="GO" id="GO:0005886">
    <property type="term" value="C:plasma membrane"/>
    <property type="evidence" value="ECO:0007669"/>
    <property type="project" value="UniProtKB-SubCell"/>
</dbReference>
<dbReference type="PANTHER" id="PTHR40077:SF1">
    <property type="entry name" value="MEMBRANE PROTEIN"/>
    <property type="match status" value="1"/>
</dbReference>
<keyword evidence="3 6" id="KW-0812">Transmembrane</keyword>
<reference evidence="8 9" key="1">
    <citation type="submission" date="2018-11" db="EMBL/GenBank/DDBJ databases">
        <title>Sequencing the genomes of 1000 actinobacteria strains.</title>
        <authorList>
            <person name="Klenk H.-P."/>
        </authorList>
    </citation>
    <scope>NUCLEOTIDE SEQUENCE [LARGE SCALE GENOMIC DNA]</scope>
    <source>
        <strain evidence="8 9">DSM 9580</strain>
    </source>
</reference>
<comment type="caution">
    <text evidence="8">The sequence shown here is derived from an EMBL/GenBank/DDBJ whole genome shotgun (WGS) entry which is preliminary data.</text>
</comment>
<dbReference type="EMBL" id="RKHJ01000001">
    <property type="protein sequence ID" value="ROR65255.1"/>
    <property type="molecule type" value="Genomic_DNA"/>
</dbReference>
<sequence>MTDAMRTTSTGLTPKRVYRSLAIAEAVTWTLLIAAMIAKYGFEVDALVPIAGPIHGFVFLAYAAMQLVIGRNQRWSAGTVLLGIVTAVVPYATVPWERRLERRGALEGAWRTEPGDDPRDATATDRAFRWGVTHPILLAVVALVVVAVVFAALLTAGPPSEWFA</sequence>
<name>A0A3N2AQT0_9MICO</name>
<keyword evidence="4 6" id="KW-1133">Transmembrane helix</keyword>